<dbReference type="InterPro" id="IPR058525">
    <property type="entry name" value="DUF8212"/>
</dbReference>
<dbReference type="AlphaFoldDB" id="A0A8H7MI28"/>
<accession>A0A8H7MI28</accession>
<evidence type="ECO:0000259" key="1">
    <source>
        <dbReference type="Pfam" id="PF26640"/>
    </source>
</evidence>
<dbReference type="Pfam" id="PF26640">
    <property type="entry name" value="DUF8212"/>
    <property type="match status" value="1"/>
</dbReference>
<dbReference type="PANTHER" id="PTHR10622:SF10">
    <property type="entry name" value="HET DOMAIN-CONTAINING PROTEIN"/>
    <property type="match status" value="1"/>
</dbReference>
<evidence type="ECO:0000313" key="2">
    <source>
        <dbReference type="EMBL" id="KAF9697134.1"/>
    </source>
</evidence>
<proteinExistence type="predicted"/>
<reference evidence="2" key="1">
    <citation type="submission" date="2018-12" db="EMBL/GenBank/DDBJ databases">
        <authorList>
            <person name="Syme R.A."/>
            <person name="Farfan-Caceres L."/>
            <person name="Lichtenzveig J."/>
        </authorList>
    </citation>
    <scope>NUCLEOTIDE SEQUENCE</scope>
    <source>
        <strain evidence="2">Al4</strain>
    </source>
</reference>
<sequence>MFAWYKKSDKCYAYLADVSERKNIARSKWFTRAWTLQELLAPSSIQNEGKNGMAFFSCHWEPLGTKSYLSDIISEVTGIGVEYLEGKSIYAASISMRMSWAAERYATRAEDIAYSLLGIFDVNMPLLYGEGKLKAFRRLQEEIMKVSEDETLFAWESMEFNVGTSSTDVLASDPRDFSEASNLIPFASDDPVIPYSMTHRGLRIWLQLFRFDDLGGFTSPDLSQDVRPLRSPVMIWSSHDLVWAILRCHVAHDFHHFVIIPLKHLAADIYVRDTSTNVALMPTISITRTISETEVYIRNSRTQSISNSVQRRFGFLIPWSPKDNILQGERNTSDEKFWHASLMLIFQSPNKFLPFKYGACLSLGCTLEPGHKEPRAWCHLDDTVRYTNDIDLVSFHNGAKSKKERREVAKYPGAYWTKDNVSLRVVINEKKVFGQRMFVVDLDYPGGSDTLDLSELKTQEKIDGPSASAILVEKSVIPPIDVVDVSTPAPEQSTVSSPYQAARAKVRYDINAHYSLRTRVSTRSWK</sequence>
<feature type="domain" description="DUF8212" evidence="1">
    <location>
        <begin position="134"/>
        <end position="162"/>
    </location>
</feature>
<name>A0A8H7MI28_9PLEO</name>
<dbReference type="PANTHER" id="PTHR10622">
    <property type="entry name" value="HET DOMAIN-CONTAINING PROTEIN"/>
    <property type="match status" value="1"/>
</dbReference>
<reference evidence="2" key="2">
    <citation type="submission" date="2020-09" db="EMBL/GenBank/DDBJ databases">
        <title>Reference genome assembly for Australian Ascochyta lentis isolate Al4.</title>
        <authorList>
            <person name="Lee R.C."/>
            <person name="Farfan-Caceres L.M."/>
            <person name="Debler J.W."/>
            <person name="Williams A.H."/>
            <person name="Henares B.M."/>
        </authorList>
    </citation>
    <scope>NUCLEOTIDE SEQUENCE</scope>
    <source>
        <strain evidence="2">Al4</strain>
    </source>
</reference>
<comment type="caution">
    <text evidence="2">The sequence shown here is derived from an EMBL/GenBank/DDBJ whole genome shotgun (WGS) entry which is preliminary data.</text>
</comment>
<dbReference type="EMBL" id="RZGK01000008">
    <property type="protein sequence ID" value="KAF9697134.1"/>
    <property type="molecule type" value="Genomic_DNA"/>
</dbReference>
<gene>
    <name evidence="2" type="ORF">EKO04_004687</name>
</gene>
<evidence type="ECO:0000313" key="3">
    <source>
        <dbReference type="Proteomes" id="UP000651452"/>
    </source>
</evidence>
<dbReference type="Proteomes" id="UP000651452">
    <property type="component" value="Unassembled WGS sequence"/>
</dbReference>
<dbReference type="OrthoDB" id="20872at2759"/>
<organism evidence="2 3">
    <name type="scientific">Ascochyta lentis</name>
    <dbReference type="NCBI Taxonomy" id="205686"/>
    <lineage>
        <taxon>Eukaryota</taxon>
        <taxon>Fungi</taxon>
        <taxon>Dikarya</taxon>
        <taxon>Ascomycota</taxon>
        <taxon>Pezizomycotina</taxon>
        <taxon>Dothideomycetes</taxon>
        <taxon>Pleosporomycetidae</taxon>
        <taxon>Pleosporales</taxon>
        <taxon>Pleosporineae</taxon>
        <taxon>Didymellaceae</taxon>
        <taxon>Ascochyta</taxon>
    </lineage>
</organism>
<protein>
    <recommendedName>
        <fullName evidence="1">DUF8212 domain-containing protein</fullName>
    </recommendedName>
</protein>
<keyword evidence="3" id="KW-1185">Reference proteome</keyword>